<sequence>MTREFDVVCLGAGVAGEAIAAGLRGSGLTLAVVERELVGGECPYWGCIPSKTFLRSGETLSEADRARRLAASRVDWTVDAHKVRERVLWMARNLDDTRPAAALEATGATLLRGEGRLADLRTVTIGAERLVARRAVVVANGGTAAIPSIPGLDTVEYWTHRQAALLNELPDSLAILGGGPIGIELAQAYARLGCKVTVIEAGAAFLGHEEPEAGQALRPHLEADGIQVMVGDPCVAVEAQSRAAFGRPPGHVAAAVVHLKSGASVLADRLLVATGRRANSEAWRHAGLAQTQRGWLQVDPATLEARPGVFGAGDVTGLGGFTHLAHYHGQIVARRLLGVDARADHSAVPRVTFTDPEVASIGLSEAAARAQGIDVVTAHADPGETARGYIHDFRGGMLKLVGDRSRGVLVGATWVSPRAGEGIGELVLAIKLGIPLKALADVIHPFPAFNRVLGESLGELASKVI</sequence>
<dbReference type="PANTHER" id="PTHR43014">
    <property type="entry name" value="MERCURIC REDUCTASE"/>
    <property type="match status" value="1"/>
</dbReference>
<dbReference type="PRINTS" id="PR00368">
    <property type="entry name" value="FADPNR"/>
</dbReference>
<comment type="cofactor">
    <cofactor evidence="4">
        <name>FAD</name>
        <dbReference type="ChEBI" id="CHEBI:57692"/>
    </cofactor>
    <text evidence="4">Binds 1 FAD per subunit.</text>
</comment>
<dbReference type="Gene3D" id="3.50.50.60">
    <property type="entry name" value="FAD/NAD(P)-binding domain"/>
    <property type="match status" value="2"/>
</dbReference>
<evidence type="ECO:0000313" key="9">
    <source>
        <dbReference type="Proteomes" id="UP000032067"/>
    </source>
</evidence>
<feature type="binding site" evidence="4">
    <location>
        <position position="314"/>
    </location>
    <ligand>
        <name>FAD</name>
        <dbReference type="ChEBI" id="CHEBI:57692"/>
    </ligand>
</feature>
<feature type="binding site" evidence="4">
    <location>
        <position position="115"/>
    </location>
    <ligand>
        <name>FAD</name>
        <dbReference type="ChEBI" id="CHEBI:57692"/>
    </ligand>
</feature>
<feature type="binding site" evidence="4">
    <location>
        <position position="275"/>
    </location>
    <ligand>
        <name>NAD(+)</name>
        <dbReference type="ChEBI" id="CHEBI:57540"/>
    </ligand>
</feature>
<evidence type="ECO:0000256" key="5">
    <source>
        <dbReference type="PIRSR" id="PIRSR000350-4"/>
    </source>
</evidence>
<organism evidence="8 9">
    <name type="scientific">Variovorax paradoxus</name>
    <dbReference type="NCBI Taxonomy" id="34073"/>
    <lineage>
        <taxon>Bacteria</taxon>
        <taxon>Pseudomonadati</taxon>
        <taxon>Pseudomonadota</taxon>
        <taxon>Betaproteobacteria</taxon>
        <taxon>Burkholderiales</taxon>
        <taxon>Comamonadaceae</taxon>
        <taxon>Variovorax</taxon>
    </lineage>
</organism>
<keyword evidence="3 4" id="KW-0274">FAD</keyword>
<dbReference type="GO" id="GO:0050660">
    <property type="term" value="F:flavin adenine dinucleotide binding"/>
    <property type="evidence" value="ECO:0007669"/>
    <property type="project" value="TreeGrafter"/>
</dbReference>
<name>A0A0D0LQQ1_VARPD</name>
<keyword evidence="4" id="KW-0547">Nucleotide-binding</keyword>
<dbReference type="EMBL" id="JXQQ01000032">
    <property type="protein sequence ID" value="KIQ31548.1"/>
    <property type="molecule type" value="Genomic_DNA"/>
</dbReference>
<feature type="disulfide bond" description="Redox-active" evidence="5">
    <location>
        <begin position="42"/>
        <end position="47"/>
    </location>
</feature>
<feature type="binding site" evidence="4">
    <location>
        <position position="51"/>
    </location>
    <ligand>
        <name>FAD</name>
        <dbReference type="ChEBI" id="CHEBI:57692"/>
    </ligand>
</feature>
<dbReference type="Pfam" id="PF07992">
    <property type="entry name" value="Pyr_redox_2"/>
    <property type="match status" value="1"/>
</dbReference>
<evidence type="ECO:0000256" key="2">
    <source>
        <dbReference type="ARBA" id="ARBA00022630"/>
    </source>
</evidence>
<comment type="caution">
    <text evidence="8">The sequence shown here is derived from an EMBL/GenBank/DDBJ whole genome shotgun (WGS) entry which is preliminary data.</text>
</comment>
<dbReference type="PIRSF" id="PIRSF000350">
    <property type="entry name" value="Mercury_reductase_MerA"/>
    <property type="match status" value="1"/>
</dbReference>
<dbReference type="RefSeq" id="WP_042579659.1">
    <property type="nucleotide sequence ID" value="NZ_JXQQ01000032.1"/>
</dbReference>
<dbReference type="InterPro" id="IPR001100">
    <property type="entry name" value="Pyr_nuc-diS_OxRdtase"/>
</dbReference>
<evidence type="ECO:0000259" key="6">
    <source>
        <dbReference type="Pfam" id="PF02852"/>
    </source>
</evidence>
<feature type="domain" description="FAD/NAD(P)-binding" evidence="7">
    <location>
        <begin position="5"/>
        <end position="329"/>
    </location>
</feature>
<dbReference type="InterPro" id="IPR023753">
    <property type="entry name" value="FAD/NAD-binding_dom"/>
</dbReference>
<feature type="domain" description="Pyridine nucleotide-disulphide oxidoreductase dimerisation" evidence="6">
    <location>
        <begin position="348"/>
        <end position="455"/>
    </location>
</feature>
<dbReference type="GO" id="GO:0003955">
    <property type="term" value="F:NAD(P)H dehydrogenase (quinone) activity"/>
    <property type="evidence" value="ECO:0007669"/>
    <property type="project" value="TreeGrafter"/>
</dbReference>
<dbReference type="Pfam" id="PF02852">
    <property type="entry name" value="Pyr_redox_dim"/>
    <property type="match status" value="1"/>
</dbReference>
<dbReference type="InterPro" id="IPR036188">
    <property type="entry name" value="FAD/NAD-bd_sf"/>
</dbReference>
<protein>
    <recommendedName>
        <fullName evidence="10">NAD(P)/FAD-dependent oxidoreductase</fullName>
    </recommendedName>
</protein>
<dbReference type="PANTHER" id="PTHR43014:SF2">
    <property type="entry name" value="MERCURIC REDUCTASE"/>
    <property type="match status" value="1"/>
</dbReference>
<dbReference type="SUPFAM" id="SSF55424">
    <property type="entry name" value="FAD/NAD-linked reductases, dimerisation (C-terminal) domain"/>
    <property type="match status" value="1"/>
</dbReference>
<accession>A0A0D0LQQ1</accession>
<gene>
    <name evidence="8" type="ORF">RT97_15080</name>
</gene>
<evidence type="ECO:0008006" key="10">
    <source>
        <dbReference type="Google" id="ProtNLM"/>
    </source>
</evidence>
<dbReference type="AlphaFoldDB" id="A0A0D0LQQ1"/>
<dbReference type="SUPFAM" id="SSF51905">
    <property type="entry name" value="FAD/NAD(P)-binding domain"/>
    <property type="match status" value="1"/>
</dbReference>
<keyword evidence="4" id="KW-0520">NAD</keyword>
<dbReference type="InterPro" id="IPR004099">
    <property type="entry name" value="Pyr_nucl-diS_OxRdtase_dimer"/>
</dbReference>
<dbReference type="Proteomes" id="UP000032067">
    <property type="component" value="Unassembled WGS sequence"/>
</dbReference>
<feature type="binding site" evidence="4">
    <location>
        <position position="200"/>
    </location>
    <ligand>
        <name>NAD(+)</name>
        <dbReference type="ChEBI" id="CHEBI:57540"/>
    </ligand>
</feature>
<evidence type="ECO:0000256" key="1">
    <source>
        <dbReference type="ARBA" id="ARBA00007532"/>
    </source>
</evidence>
<dbReference type="Gene3D" id="3.30.390.30">
    <property type="match status" value="1"/>
</dbReference>
<evidence type="ECO:0000256" key="3">
    <source>
        <dbReference type="ARBA" id="ARBA00022827"/>
    </source>
</evidence>
<reference evidence="8 9" key="1">
    <citation type="submission" date="2014-12" db="EMBL/GenBank/DDBJ databases">
        <title>16Stimator: statistical estimation of ribosomal gene copy numbers from draft genome assemblies.</title>
        <authorList>
            <person name="Perisin M.A."/>
            <person name="Vetter M."/>
            <person name="Gilbert J.A."/>
            <person name="Bergelson J."/>
        </authorList>
    </citation>
    <scope>NUCLEOTIDE SEQUENCE [LARGE SCALE GENOMIC DNA]</scope>
    <source>
        <strain evidence="8 9">MEDvA23</strain>
    </source>
</reference>
<evidence type="ECO:0000259" key="7">
    <source>
        <dbReference type="Pfam" id="PF07992"/>
    </source>
</evidence>
<evidence type="ECO:0000256" key="4">
    <source>
        <dbReference type="PIRSR" id="PIRSR000350-3"/>
    </source>
</evidence>
<dbReference type="PRINTS" id="PR00411">
    <property type="entry name" value="PNDRDTASEI"/>
</dbReference>
<proteinExistence type="inferred from homology"/>
<dbReference type="InterPro" id="IPR016156">
    <property type="entry name" value="FAD/NAD-linked_Rdtase_dimer_sf"/>
</dbReference>
<evidence type="ECO:0000313" key="8">
    <source>
        <dbReference type="EMBL" id="KIQ31548.1"/>
    </source>
</evidence>
<comment type="similarity">
    <text evidence="1">Belongs to the class-I pyridine nucleotide-disulfide oxidoreductase family.</text>
</comment>
<keyword evidence="2" id="KW-0285">Flavoprotein</keyword>
<feature type="binding site" evidence="4">
    <location>
        <begin position="177"/>
        <end position="184"/>
    </location>
    <ligand>
        <name>NAD(+)</name>
        <dbReference type="ChEBI" id="CHEBI:57540"/>
    </ligand>
</feature>